<feature type="domain" description="Fe-containing alcohol dehydrogenase-like C-terminal" evidence="7">
    <location>
        <begin position="188"/>
        <end position="398"/>
    </location>
</feature>
<keyword evidence="9" id="KW-1185">Reference proteome</keyword>
<evidence type="ECO:0000259" key="7">
    <source>
        <dbReference type="Pfam" id="PF25137"/>
    </source>
</evidence>
<dbReference type="Pfam" id="PF25137">
    <property type="entry name" value="ADH_Fe_C"/>
    <property type="match status" value="1"/>
</dbReference>
<dbReference type="Pfam" id="PF00465">
    <property type="entry name" value="Fe-ADH"/>
    <property type="match status" value="1"/>
</dbReference>
<dbReference type="RefSeq" id="WP_078710396.1">
    <property type="nucleotide sequence ID" value="NZ_FUXL01000024.1"/>
</dbReference>
<comment type="catalytic activity">
    <reaction evidence="5">
        <text>a primary alcohol + NAD(+) = an aldehyde + NADH + H(+)</text>
        <dbReference type="Rhea" id="RHEA:10736"/>
        <dbReference type="ChEBI" id="CHEBI:15378"/>
        <dbReference type="ChEBI" id="CHEBI:15734"/>
        <dbReference type="ChEBI" id="CHEBI:17478"/>
        <dbReference type="ChEBI" id="CHEBI:57540"/>
        <dbReference type="ChEBI" id="CHEBI:57945"/>
        <dbReference type="EC" id="1.1.1.1"/>
    </reaction>
</comment>
<evidence type="ECO:0000256" key="5">
    <source>
        <dbReference type="ARBA" id="ARBA00049243"/>
    </source>
</evidence>
<dbReference type="PROSITE" id="PS00913">
    <property type="entry name" value="ADH_IRON_1"/>
    <property type="match status" value="1"/>
</dbReference>
<gene>
    <name evidence="8" type="ORF">SAMN05428963_12422</name>
</gene>
<dbReference type="Gene3D" id="1.20.1090.10">
    <property type="entry name" value="Dehydroquinate synthase-like - alpha domain"/>
    <property type="match status" value="1"/>
</dbReference>
<evidence type="ECO:0000313" key="9">
    <source>
        <dbReference type="Proteomes" id="UP000190135"/>
    </source>
</evidence>
<evidence type="ECO:0000256" key="3">
    <source>
        <dbReference type="ARBA" id="ARBA00023002"/>
    </source>
</evidence>
<evidence type="ECO:0000259" key="6">
    <source>
        <dbReference type="Pfam" id="PF00465"/>
    </source>
</evidence>
<dbReference type="Gene3D" id="3.40.50.1970">
    <property type="match status" value="1"/>
</dbReference>
<organism evidence="8 9">
    <name type="scientific">Consotaella salsifontis</name>
    <dbReference type="NCBI Taxonomy" id="1365950"/>
    <lineage>
        <taxon>Bacteria</taxon>
        <taxon>Pseudomonadati</taxon>
        <taxon>Pseudomonadota</taxon>
        <taxon>Alphaproteobacteria</taxon>
        <taxon>Hyphomicrobiales</taxon>
        <taxon>Aurantimonadaceae</taxon>
        <taxon>Consotaella</taxon>
    </lineage>
</organism>
<sequence>MSLFGTQRTPRNLVFGAGQRKALGGYAAALGRRALIVTDERLAADPDFTHIIDDLKKAGLETGVFDGTIAELPIECIAKAVEIGRAMGADLVIGIGGGSCLDAAKVTALLLTHGGKPSDYYGEFKVPGPVMPLICLPTTSGTGSEVTPVAVVTDPDRALKVGIASPHIISHTAICDPELTYSCPPGLTAVSGADALTHAIEAFTTLRRQPTGTIVHEHVFLGKNALSDAWARLAISHIASSLKRAYDDGGDTQARERLMLGATAAGLAFGTAGTAVAHAVQYPIGAMTHTPHGAGVAVMMPYVMEFNRGHCEPEIAEIGQAMGLRISEMALSEQAGETIDAVERLFASIGIPRTIADLGVTAAHLPQVAEQAMLSARLIKNNPRPVTLDTMATLVEGAFTGERARLRAAAE</sequence>
<evidence type="ECO:0000256" key="1">
    <source>
        <dbReference type="ARBA" id="ARBA00001962"/>
    </source>
</evidence>
<keyword evidence="3" id="KW-0560">Oxidoreductase</keyword>
<dbReference type="CDD" id="cd08191">
    <property type="entry name" value="Fe-ADH-like"/>
    <property type="match status" value="1"/>
</dbReference>
<evidence type="ECO:0000313" key="8">
    <source>
        <dbReference type="EMBL" id="SKA38118.1"/>
    </source>
</evidence>
<evidence type="ECO:0000256" key="4">
    <source>
        <dbReference type="ARBA" id="ARBA00023027"/>
    </source>
</evidence>
<dbReference type="FunFam" id="3.40.50.1970:FF:000003">
    <property type="entry name" value="Alcohol dehydrogenase, iron-containing"/>
    <property type="match status" value="1"/>
</dbReference>
<comment type="similarity">
    <text evidence="2">Belongs to the iron-containing alcohol dehydrogenase family.</text>
</comment>
<keyword evidence="4" id="KW-0520">NAD</keyword>
<dbReference type="STRING" id="1365950.SAMN05428963_12422"/>
<evidence type="ECO:0000256" key="2">
    <source>
        <dbReference type="ARBA" id="ARBA00007358"/>
    </source>
</evidence>
<dbReference type="GO" id="GO:0046872">
    <property type="term" value="F:metal ion binding"/>
    <property type="evidence" value="ECO:0007669"/>
    <property type="project" value="InterPro"/>
</dbReference>
<dbReference type="OrthoDB" id="9815791at2"/>
<dbReference type="EMBL" id="FUXL01000024">
    <property type="protein sequence ID" value="SKA38118.1"/>
    <property type="molecule type" value="Genomic_DNA"/>
</dbReference>
<proteinExistence type="inferred from homology"/>
<dbReference type="InterPro" id="IPR056798">
    <property type="entry name" value="ADH_Fe_C"/>
</dbReference>
<dbReference type="PANTHER" id="PTHR11496">
    <property type="entry name" value="ALCOHOL DEHYDROGENASE"/>
    <property type="match status" value="1"/>
</dbReference>
<accession>A0A1T4TD66</accession>
<feature type="domain" description="Alcohol dehydrogenase iron-type/glycerol dehydrogenase GldA" evidence="6">
    <location>
        <begin position="10"/>
        <end position="177"/>
    </location>
</feature>
<protein>
    <submittedName>
        <fullName evidence="8">Alcohol dehydrogenase</fullName>
    </submittedName>
</protein>
<dbReference type="InterPro" id="IPR001670">
    <property type="entry name" value="ADH_Fe/GldA"/>
</dbReference>
<dbReference type="AlphaFoldDB" id="A0A1T4TD66"/>
<dbReference type="Proteomes" id="UP000190135">
    <property type="component" value="Unassembled WGS sequence"/>
</dbReference>
<dbReference type="SUPFAM" id="SSF56796">
    <property type="entry name" value="Dehydroquinate synthase-like"/>
    <property type="match status" value="1"/>
</dbReference>
<comment type="cofactor">
    <cofactor evidence="1">
        <name>Fe cation</name>
        <dbReference type="ChEBI" id="CHEBI:24875"/>
    </cofactor>
</comment>
<dbReference type="InterPro" id="IPR039697">
    <property type="entry name" value="Alcohol_dehydrogenase_Fe"/>
</dbReference>
<reference evidence="9" key="1">
    <citation type="submission" date="2017-02" db="EMBL/GenBank/DDBJ databases">
        <authorList>
            <person name="Varghese N."/>
            <person name="Submissions S."/>
        </authorList>
    </citation>
    <scope>NUCLEOTIDE SEQUENCE [LARGE SCALE GENOMIC DNA]</scope>
    <source>
        <strain evidence="9">USBA 369</strain>
    </source>
</reference>
<dbReference type="PANTHER" id="PTHR11496:SF102">
    <property type="entry name" value="ALCOHOL DEHYDROGENASE 4"/>
    <property type="match status" value="1"/>
</dbReference>
<dbReference type="InterPro" id="IPR018211">
    <property type="entry name" value="ADH_Fe_CS"/>
</dbReference>
<name>A0A1T4TD66_9HYPH</name>
<dbReference type="GO" id="GO:0004022">
    <property type="term" value="F:alcohol dehydrogenase (NAD+) activity"/>
    <property type="evidence" value="ECO:0007669"/>
    <property type="project" value="UniProtKB-EC"/>
</dbReference>